<dbReference type="PANTHER" id="PTHR10418">
    <property type="entry name" value="SECURIN-3"/>
    <property type="match status" value="1"/>
</dbReference>
<keyword evidence="5" id="KW-0132">Cell division</keyword>
<evidence type="ECO:0000256" key="9">
    <source>
        <dbReference type="ARBA" id="ARBA00022843"/>
    </source>
</evidence>
<evidence type="ECO:0000256" key="8">
    <source>
        <dbReference type="ARBA" id="ARBA00022829"/>
    </source>
</evidence>
<evidence type="ECO:0000256" key="7">
    <source>
        <dbReference type="ARBA" id="ARBA00022776"/>
    </source>
</evidence>
<reference evidence="14" key="1">
    <citation type="submission" date="2019-10" db="EMBL/GenBank/DDBJ databases">
        <authorList>
            <person name="Soares A.E.R."/>
            <person name="Aleixo A."/>
            <person name="Schneider P."/>
            <person name="Miyaki C.Y."/>
            <person name="Schneider M.P."/>
            <person name="Mello C."/>
            <person name="Vasconcelos A.T.R."/>
        </authorList>
    </citation>
    <scope>NUCLEOTIDE SEQUENCE</scope>
    <source>
        <tissue evidence="14">Muscle</tissue>
    </source>
</reference>
<keyword evidence="11" id="KW-0539">Nucleus</keyword>
<gene>
    <name evidence="14" type="primary">PTTG1</name>
    <name evidence="14" type="ORF">WISP_10840</name>
</gene>
<keyword evidence="6" id="KW-0677">Repeat</keyword>
<protein>
    <recommendedName>
        <fullName evidence="13">Securin</fullName>
    </recommendedName>
</protein>
<evidence type="ECO:0000313" key="15">
    <source>
        <dbReference type="Proteomes" id="UP001145742"/>
    </source>
</evidence>
<keyword evidence="7" id="KW-0498">Mitosis</keyword>
<evidence type="ECO:0000313" key="14">
    <source>
        <dbReference type="EMBL" id="KAJ7426935.1"/>
    </source>
</evidence>
<dbReference type="Proteomes" id="UP001145742">
    <property type="component" value="Unassembled WGS sequence"/>
</dbReference>
<keyword evidence="15" id="KW-1185">Reference proteome</keyword>
<proteinExistence type="inferred from homology"/>
<dbReference type="Pfam" id="PF04856">
    <property type="entry name" value="Securin"/>
    <property type="match status" value="1"/>
</dbReference>
<evidence type="ECO:0000256" key="6">
    <source>
        <dbReference type="ARBA" id="ARBA00022737"/>
    </source>
</evidence>
<evidence type="ECO:0000256" key="5">
    <source>
        <dbReference type="ARBA" id="ARBA00022618"/>
    </source>
</evidence>
<comment type="similarity">
    <text evidence="3">Belongs to the securin family.</text>
</comment>
<keyword evidence="4" id="KW-0963">Cytoplasm</keyword>
<evidence type="ECO:0000256" key="3">
    <source>
        <dbReference type="ARBA" id="ARBA00009264"/>
    </source>
</evidence>
<name>A0ABQ9DRV4_9PASS</name>
<comment type="caution">
    <text evidence="14">The sequence shown here is derived from an EMBL/GenBank/DDBJ whole genome shotgun (WGS) entry which is preliminary data.</text>
</comment>
<evidence type="ECO:0000256" key="2">
    <source>
        <dbReference type="ARBA" id="ARBA00004496"/>
    </source>
</evidence>
<sequence length="203" mass="22281">MIFVDQENGDVVAPKSQPRLPSGSCGYILPEGSEGATKALSERTKFTTPLPKKISATPAMSGSVRRALGNVNRSEGVLNKRTKISQPCPVSKANEKAGLESCTSVAEEDCPEIENMFPFDPQDFESFDLPEEYRLSNLNLCGVPLMIFDRTYERCVNMVPSPVKFEQCAGESTLLQESADFLATLDKLTVDMPPPLYDSECVF</sequence>
<dbReference type="PANTHER" id="PTHR10418:SF2">
    <property type="entry name" value="SECURIN"/>
    <property type="match status" value="1"/>
</dbReference>
<organism evidence="14 15">
    <name type="scientific">Willisornis vidua</name>
    <name type="common">Xingu scale-backed antbird</name>
    <dbReference type="NCBI Taxonomy" id="1566151"/>
    <lineage>
        <taxon>Eukaryota</taxon>
        <taxon>Metazoa</taxon>
        <taxon>Chordata</taxon>
        <taxon>Craniata</taxon>
        <taxon>Vertebrata</taxon>
        <taxon>Euteleostomi</taxon>
        <taxon>Archelosauria</taxon>
        <taxon>Archosauria</taxon>
        <taxon>Dinosauria</taxon>
        <taxon>Saurischia</taxon>
        <taxon>Theropoda</taxon>
        <taxon>Coelurosauria</taxon>
        <taxon>Aves</taxon>
        <taxon>Neognathae</taxon>
        <taxon>Neoaves</taxon>
        <taxon>Telluraves</taxon>
        <taxon>Australaves</taxon>
        <taxon>Passeriformes</taxon>
        <taxon>Thamnophilidae</taxon>
        <taxon>Willisornis</taxon>
    </lineage>
</organism>
<evidence type="ECO:0000256" key="10">
    <source>
        <dbReference type="ARBA" id="ARBA00023036"/>
    </source>
</evidence>
<keyword evidence="8" id="KW-0159">Chromosome partition</keyword>
<keyword evidence="9" id="KW-0832">Ubl conjugation</keyword>
<comment type="subcellular location">
    <subcellularLocation>
        <location evidence="2">Cytoplasm</location>
    </subcellularLocation>
    <subcellularLocation>
        <location evidence="1">Nucleus</location>
    </subcellularLocation>
</comment>
<accession>A0ABQ9DRV4</accession>
<keyword evidence="10" id="KW-0729">SH3-binding</keyword>
<evidence type="ECO:0000256" key="11">
    <source>
        <dbReference type="ARBA" id="ARBA00023242"/>
    </source>
</evidence>
<evidence type="ECO:0000256" key="12">
    <source>
        <dbReference type="ARBA" id="ARBA00023306"/>
    </source>
</evidence>
<keyword evidence="12" id="KW-0131">Cell cycle</keyword>
<evidence type="ECO:0000256" key="4">
    <source>
        <dbReference type="ARBA" id="ARBA00022490"/>
    </source>
</evidence>
<evidence type="ECO:0000256" key="13">
    <source>
        <dbReference type="ARBA" id="ARBA00039185"/>
    </source>
</evidence>
<dbReference type="EMBL" id="WHWB01032114">
    <property type="protein sequence ID" value="KAJ7426935.1"/>
    <property type="molecule type" value="Genomic_DNA"/>
</dbReference>
<evidence type="ECO:0000256" key="1">
    <source>
        <dbReference type="ARBA" id="ARBA00004123"/>
    </source>
</evidence>
<dbReference type="InterPro" id="IPR006940">
    <property type="entry name" value="Securin_separation_inhibitor"/>
</dbReference>